<feature type="domain" description="Kringle" evidence="4">
    <location>
        <begin position="344"/>
        <end position="438"/>
    </location>
</feature>
<protein>
    <recommendedName>
        <fullName evidence="4">Kringle domain-containing protein</fullName>
    </recommendedName>
</protein>
<evidence type="ECO:0000256" key="1">
    <source>
        <dbReference type="ARBA" id="ARBA00022572"/>
    </source>
</evidence>
<feature type="domain" description="Kringle" evidence="4">
    <location>
        <begin position="1"/>
        <end position="86"/>
    </location>
</feature>
<dbReference type="EMBL" id="LR901772">
    <property type="protein sequence ID" value="CAD7249363.1"/>
    <property type="molecule type" value="Genomic_DNA"/>
</dbReference>
<dbReference type="PANTHER" id="PTHR24261:SF7">
    <property type="entry name" value="KRINGLE DOMAIN-CONTAINING PROTEIN"/>
    <property type="match status" value="1"/>
</dbReference>
<dbReference type="Proteomes" id="UP000677054">
    <property type="component" value="Unassembled WGS sequence"/>
</dbReference>
<dbReference type="InterPro" id="IPR038178">
    <property type="entry name" value="Kringle_sf"/>
</dbReference>
<comment type="caution">
    <text evidence="3">Lacks conserved residue(s) required for the propagation of feature annotation.</text>
</comment>
<keyword evidence="1 3" id="KW-0420">Kringle</keyword>
<reference evidence="5" key="1">
    <citation type="submission" date="2020-11" db="EMBL/GenBank/DDBJ databases">
        <authorList>
            <person name="Tran Van P."/>
        </authorList>
    </citation>
    <scope>NUCLEOTIDE SEQUENCE</scope>
</reference>
<dbReference type="Gene3D" id="2.40.20.10">
    <property type="entry name" value="Plasminogen Kringle 4"/>
    <property type="match status" value="4"/>
</dbReference>
<dbReference type="InterPro" id="IPR013806">
    <property type="entry name" value="Kringle-like"/>
</dbReference>
<gene>
    <name evidence="5" type="ORF">DSTB1V02_LOCUS9161</name>
</gene>
<evidence type="ECO:0000256" key="3">
    <source>
        <dbReference type="PROSITE-ProRule" id="PRU00121"/>
    </source>
</evidence>
<dbReference type="AlphaFoldDB" id="A0A7R9FN52"/>
<organism evidence="5">
    <name type="scientific">Darwinula stevensoni</name>
    <dbReference type="NCBI Taxonomy" id="69355"/>
    <lineage>
        <taxon>Eukaryota</taxon>
        <taxon>Metazoa</taxon>
        <taxon>Ecdysozoa</taxon>
        <taxon>Arthropoda</taxon>
        <taxon>Crustacea</taxon>
        <taxon>Oligostraca</taxon>
        <taxon>Ostracoda</taxon>
        <taxon>Podocopa</taxon>
        <taxon>Podocopida</taxon>
        <taxon>Darwinulocopina</taxon>
        <taxon>Darwinuloidea</taxon>
        <taxon>Darwinulidae</taxon>
        <taxon>Darwinula</taxon>
    </lineage>
</organism>
<dbReference type="SUPFAM" id="SSF57440">
    <property type="entry name" value="Kringle-like"/>
    <property type="match status" value="5"/>
</dbReference>
<dbReference type="SMART" id="SM00130">
    <property type="entry name" value="KR"/>
    <property type="match status" value="4"/>
</dbReference>
<name>A0A7R9FN52_9CRUS</name>
<keyword evidence="2 3" id="KW-1015">Disulfide bond</keyword>
<evidence type="ECO:0000313" key="5">
    <source>
        <dbReference type="EMBL" id="CAD7249363.1"/>
    </source>
</evidence>
<feature type="domain" description="Kringle" evidence="4">
    <location>
        <begin position="196"/>
        <end position="277"/>
    </location>
</feature>
<evidence type="ECO:0000313" key="6">
    <source>
        <dbReference type="Proteomes" id="UP000677054"/>
    </source>
</evidence>
<dbReference type="InterPro" id="IPR000001">
    <property type="entry name" value="Kringle"/>
</dbReference>
<sequence length="439" mass="50845">MGSVNVTESGRECLFWRSYSDDTEGDLLSPDPTGMPPINTTKEHFFLNQNSVIHHNYCRNPYRRERPWCFVSDNVVQWEYCYIPMCTDHIPPACKLTELGGEYVGRRNVTMMGRPCLPWRSTDQTDFSTFPDSHDVNADHNFCRNNWIPGSRVAPWCFIEAGSSSKWEYCAVGFCERRVEVGAVGHVYPECRLSEKGIEYVGRQNETATGKACLKWENVLFNQSLWDLTHPYFIIDYYDLKNSINMDNYCRNFGRWKRPWCLVSDYTSWEYCDIPFCHDPNPPECKLSRPGGEYVGKLNMTISGYPCKPWLSMCPGDIEFCKDLHIGFADELDGPSECQLDRTGKEYIGTKNKTKKGFQCQPWLSNSPNSQLIAIDYHDKDLYDGEKLQRGYMYTNAWTFPDDLYPQHNYCRNPNGDEAVWCYKASGEGRDYCEVPECP</sequence>
<evidence type="ECO:0000259" key="4">
    <source>
        <dbReference type="PROSITE" id="PS50070"/>
    </source>
</evidence>
<feature type="disulfide bond" evidence="3">
    <location>
        <begin position="58"/>
        <end position="81"/>
    </location>
</feature>
<evidence type="ECO:0000256" key="2">
    <source>
        <dbReference type="ARBA" id="ARBA00023157"/>
    </source>
</evidence>
<dbReference type="PRINTS" id="PR00018">
    <property type="entry name" value="KRINGLE"/>
</dbReference>
<dbReference type="Pfam" id="PF00051">
    <property type="entry name" value="Kringle"/>
    <property type="match status" value="4"/>
</dbReference>
<dbReference type="PANTHER" id="PTHR24261">
    <property type="entry name" value="PLASMINOGEN-RELATED"/>
    <property type="match status" value="1"/>
</dbReference>
<dbReference type="PROSITE" id="PS00021">
    <property type="entry name" value="KRINGLE_1"/>
    <property type="match status" value="3"/>
</dbReference>
<dbReference type="PROSITE" id="PS50070">
    <property type="entry name" value="KRINGLE_2"/>
    <property type="match status" value="4"/>
</dbReference>
<dbReference type="OrthoDB" id="1915767at2759"/>
<feature type="domain" description="Kringle" evidence="4">
    <location>
        <begin position="100"/>
        <end position="175"/>
    </location>
</feature>
<dbReference type="InterPro" id="IPR050759">
    <property type="entry name" value="Serine_protease_kringle"/>
</dbReference>
<proteinExistence type="predicted"/>
<accession>A0A7R9FN52</accession>
<dbReference type="InterPro" id="IPR018056">
    <property type="entry name" value="Kringle_CS"/>
</dbReference>
<keyword evidence="6" id="KW-1185">Reference proteome</keyword>
<dbReference type="EMBL" id="CAJPEV010002255">
    <property type="protein sequence ID" value="CAG0896288.1"/>
    <property type="molecule type" value="Genomic_DNA"/>
</dbReference>